<keyword evidence="2" id="KW-1185">Reference proteome</keyword>
<sequence length="259" mass="30160">MVKSYWKHPLFKNPSKWLTIERSHASNLYQNNPTEYYDPKGLEGNPFALGLLQIVENTTTSATLNTLIPIEVQPNKADLDPQILQKDKKWYILPFIQPITEQISRRECLNSNIGHIPNNRQLVQNVIKKQSHRQYLPERFRFDSFNTSSLRKPIMTSSFSDSVQDELKYWINKLMANAQIEPVTDDESQINGLIIEYPVSKPNYITNIEYVDGKPHIQLGDLIDCPQNTSFFLPFTKNTDLCYFIISLCDYNQNTRIDR</sequence>
<proteinExistence type="predicted"/>
<protein>
    <submittedName>
        <fullName evidence="1">Uncharacterized protein</fullName>
    </submittedName>
</protein>
<dbReference type="GeneID" id="30996226"/>
<dbReference type="OrthoDB" id="4015782at2759"/>
<dbReference type="EMBL" id="KV454543">
    <property type="protein sequence ID" value="ODV66252.1"/>
    <property type="molecule type" value="Genomic_DNA"/>
</dbReference>
<organism evidence="1 2">
    <name type="scientific">Hyphopichia burtonii NRRL Y-1933</name>
    <dbReference type="NCBI Taxonomy" id="984485"/>
    <lineage>
        <taxon>Eukaryota</taxon>
        <taxon>Fungi</taxon>
        <taxon>Dikarya</taxon>
        <taxon>Ascomycota</taxon>
        <taxon>Saccharomycotina</taxon>
        <taxon>Pichiomycetes</taxon>
        <taxon>Debaryomycetaceae</taxon>
        <taxon>Hyphopichia</taxon>
    </lineage>
</organism>
<reference evidence="2" key="1">
    <citation type="submission" date="2016-05" db="EMBL/GenBank/DDBJ databases">
        <title>Comparative genomics of biotechnologically important yeasts.</title>
        <authorList>
            <consortium name="DOE Joint Genome Institute"/>
            <person name="Riley R."/>
            <person name="Haridas S."/>
            <person name="Wolfe K.H."/>
            <person name="Lopes M.R."/>
            <person name="Hittinger C.T."/>
            <person name="Goker M."/>
            <person name="Salamov A."/>
            <person name="Wisecaver J."/>
            <person name="Long T.M."/>
            <person name="Aerts A.L."/>
            <person name="Barry K."/>
            <person name="Choi C."/>
            <person name="Clum A."/>
            <person name="Coughlan A.Y."/>
            <person name="Deshpande S."/>
            <person name="Douglass A.P."/>
            <person name="Hanson S.J."/>
            <person name="Klenk H.-P."/>
            <person name="Labutti K."/>
            <person name="Lapidus A."/>
            <person name="Lindquist E."/>
            <person name="Lipzen A."/>
            <person name="Meier-Kolthoff J.P."/>
            <person name="Ohm R.A."/>
            <person name="Otillar R.P."/>
            <person name="Pangilinan J."/>
            <person name="Peng Y."/>
            <person name="Rokas A."/>
            <person name="Rosa C.A."/>
            <person name="Scheuner C."/>
            <person name="Sibirny A.A."/>
            <person name="Slot J.C."/>
            <person name="Stielow J.B."/>
            <person name="Sun H."/>
            <person name="Kurtzman C.P."/>
            <person name="Blackwell M."/>
            <person name="Grigoriev I.V."/>
            <person name="Jeffries T.W."/>
        </authorList>
    </citation>
    <scope>NUCLEOTIDE SEQUENCE [LARGE SCALE GENOMIC DNA]</scope>
    <source>
        <strain evidence="2">NRRL Y-1933</strain>
    </source>
</reference>
<dbReference type="AlphaFoldDB" id="A0A1E4RG55"/>
<evidence type="ECO:0000313" key="2">
    <source>
        <dbReference type="Proteomes" id="UP000095085"/>
    </source>
</evidence>
<evidence type="ECO:0000313" key="1">
    <source>
        <dbReference type="EMBL" id="ODV66252.1"/>
    </source>
</evidence>
<dbReference type="Proteomes" id="UP000095085">
    <property type="component" value="Unassembled WGS sequence"/>
</dbReference>
<name>A0A1E4RG55_9ASCO</name>
<dbReference type="RefSeq" id="XP_020075319.1">
    <property type="nucleotide sequence ID" value="XM_020221677.1"/>
</dbReference>
<gene>
    <name evidence="1" type="ORF">HYPBUDRAFT_153695</name>
</gene>
<accession>A0A1E4RG55</accession>